<evidence type="ECO:0000313" key="3">
    <source>
        <dbReference type="Proteomes" id="UP000319976"/>
    </source>
</evidence>
<organism evidence="2 3">
    <name type="scientific">Calycomorphotria hydatis</name>
    <dbReference type="NCBI Taxonomy" id="2528027"/>
    <lineage>
        <taxon>Bacteria</taxon>
        <taxon>Pseudomonadati</taxon>
        <taxon>Planctomycetota</taxon>
        <taxon>Planctomycetia</taxon>
        <taxon>Planctomycetales</taxon>
        <taxon>Planctomycetaceae</taxon>
        <taxon>Calycomorphotria</taxon>
    </lineage>
</organism>
<evidence type="ECO:0008006" key="4">
    <source>
        <dbReference type="Google" id="ProtNLM"/>
    </source>
</evidence>
<evidence type="ECO:0000256" key="1">
    <source>
        <dbReference type="SAM" id="SignalP"/>
    </source>
</evidence>
<name>A0A517T4H8_9PLAN</name>
<dbReference type="Proteomes" id="UP000319976">
    <property type="component" value="Chromosome"/>
</dbReference>
<proteinExistence type="predicted"/>
<feature type="signal peptide" evidence="1">
    <location>
        <begin position="1"/>
        <end position="25"/>
    </location>
</feature>
<dbReference type="Gene3D" id="2.130.10.10">
    <property type="entry name" value="YVTN repeat-like/Quinoprotein amine dehydrogenase"/>
    <property type="match status" value="1"/>
</dbReference>
<dbReference type="SUPFAM" id="SSF50998">
    <property type="entry name" value="Quinoprotein alcohol dehydrogenase-like"/>
    <property type="match status" value="1"/>
</dbReference>
<accession>A0A517T4H8</accession>
<dbReference type="PROSITE" id="PS51257">
    <property type="entry name" value="PROKAR_LIPOPROTEIN"/>
    <property type="match status" value="1"/>
</dbReference>
<evidence type="ECO:0000313" key="2">
    <source>
        <dbReference type="EMBL" id="QDT63275.1"/>
    </source>
</evidence>
<gene>
    <name evidence="2" type="ORF">V22_04940</name>
</gene>
<keyword evidence="1" id="KW-0732">Signal</keyword>
<dbReference type="AlphaFoldDB" id="A0A517T4H8"/>
<dbReference type="InterPro" id="IPR011047">
    <property type="entry name" value="Quinoprotein_ADH-like_sf"/>
</dbReference>
<protein>
    <recommendedName>
        <fullName evidence="4">WD domain, G-beta repeat</fullName>
    </recommendedName>
</protein>
<sequence precursor="true">MPSACRNRGVLTCLLVVAISCSAYAQDNNWLELRLPEFAPKNASFSPDGKLVAIGGRSDQGVKVYLAGVFDVATGKLFHEMEFPSRNSLGNDSHVSFGDGSDLLFIGTANVTDIWDLTKNKSILQYRPPGLKTPIYSTKNHFVTSLEGLGVTIREIGSGEVVCKIKSSNSFSHHHEFISDTHLLIWPGNESQLELWSLNPSKKLHAIGTARYKLVAWQLLPGEEEVALLYQTQDEWLLAVYQCMTGREVRSERYPRGEQTYGNLSYRQQRMWFTRGGDYLLSVRYSPQLRGHESALIRLSDLKLMNQPFRNNDDLKKDENFMGAKRTLSLVRAAGELLFTADEFEHNRAQGSYQPSGAVLTRLYPFGERKSVSVVQPRVLNQRFRPTELVGSPDGKHVVVLGHRQRWELRAGGNRLNFRDYENFTDETAYLVQLE</sequence>
<feature type="chain" id="PRO_5022139481" description="WD domain, G-beta repeat" evidence="1">
    <location>
        <begin position="26"/>
        <end position="435"/>
    </location>
</feature>
<reference evidence="2 3" key="1">
    <citation type="submission" date="2019-02" db="EMBL/GenBank/DDBJ databases">
        <title>Deep-cultivation of Planctomycetes and their phenomic and genomic characterization uncovers novel biology.</title>
        <authorList>
            <person name="Wiegand S."/>
            <person name="Jogler M."/>
            <person name="Boedeker C."/>
            <person name="Pinto D."/>
            <person name="Vollmers J."/>
            <person name="Rivas-Marin E."/>
            <person name="Kohn T."/>
            <person name="Peeters S.H."/>
            <person name="Heuer A."/>
            <person name="Rast P."/>
            <person name="Oberbeckmann S."/>
            <person name="Bunk B."/>
            <person name="Jeske O."/>
            <person name="Meyerdierks A."/>
            <person name="Storesund J.E."/>
            <person name="Kallscheuer N."/>
            <person name="Luecker S."/>
            <person name="Lage O.M."/>
            <person name="Pohl T."/>
            <person name="Merkel B.J."/>
            <person name="Hornburger P."/>
            <person name="Mueller R.-W."/>
            <person name="Bruemmer F."/>
            <person name="Labrenz M."/>
            <person name="Spormann A.M."/>
            <person name="Op den Camp H."/>
            <person name="Overmann J."/>
            <person name="Amann R."/>
            <person name="Jetten M.S.M."/>
            <person name="Mascher T."/>
            <person name="Medema M.H."/>
            <person name="Devos D.P."/>
            <person name="Kaster A.-K."/>
            <person name="Ovreas L."/>
            <person name="Rohde M."/>
            <person name="Galperin M.Y."/>
            <person name="Jogler C."/>
        </authorList>
    </citation>
    <scope>NUCLEOTIDE SEQUENCE [LARGE SCALE GENOMIC DNA]</scope>
    <source>
        <strain evidence="2 3">V22</strain>
    </source>
</reference>
<dbReference type="EMBL" id="CP036316">
    <property type="protein sequence ID" value="QDT63275.1"/>
    <property type="molecule type" value="Genomic_DNA"/>
</dbReference>
<keyword evidence="3" id="KW-1185">Reference proteome</keyword>
<dbReference type="KEGG" id="chya:V22_04940"/>
<dbReference type="InterPro" id="IPR015943">
    <property type="entry name" value="WD40/YVTN_repeat-like_dom_sf"/>
</dbReference>